<keyword evidence="2" id="KW-0812">Transmembrane</keyword>
<dbReference type="Pfam" id="PF13672">
    <property type="entry name" value="PP2C_2"/>
    <property type="match status" value="1"/>
</dbReference>
<feature type="domain" description="PPM-type phosphatase" evidence="3">
    <location>
        <begin position="6"/>
        <end position="239"/>
    </location>
</feature>
<feature type="region of interest" description="Disordered" evidence="1">
    <location>
        <begin position="1"/>
        <end position="20"/>
    </location>
</feature>
<dbReference type="NCBIfam" id="NF033484">
    <property type="entry name" value="Stp1_PP2C_phos"/>
    <property type="match status" value="1"/>
</dbReference>
<dbReference type="SMART" id="SM00332">
    <property type="entry name" value="PP2Cc"/>
    <property type="match status" value="1"/>
</dbReference>
<evidence type="ECO:0000256" key="2">
    <source>
        <dbReference type="SAM" id="Phobius"/>
    </source>
</evidence>
<dbReference type="GO" id="GO:0004722">
    <property type="term" value="F:protein serine/threonine phosphatase activity"/>
    <property type="evidence" value="ECO:0007669"/>
    <property type="project" value="InterPro"/>
</dbReference>
<dbReference type="Proteomes" id="UP001157160">
    <property type="component" value="Unassembled WGS sequence"/>
</dbReference>
<dbReference type="PROSITE" id="PS51746">
    <property type="entry name" value="PPM_2"/>
    <property type="match status" value="1"/>
</dbReference>
<reference evidence="4 5" key="1">
    <citation type="journal article" date="2014" name="Int. J. Syst. Evol. Microbiol.">
        <title>Complete genome sequence of Corynebacterium casei LMG S-19264T (=DSM 44701T), isolated from a smear-ripened cheese.</title>
        <authorList>
            <consortium name="US DOE Joint Genome Institute (JGI-PGF)"/>
            <person name="Walter F."/>
            <person name="Albersmeier A."/>
            <person name="Kalinowski J."/>
            <person name="Ruckert C."/>
        </authorList>
    </citation>
    <scope>NUCLEOTIDE SEQUENCE [LARGE SCALE GENOMIC DNA]</scope>
    <source>
        <strain evidence="4 5">NBRC 112289</strain>
    </source>
</reference>
<evidence type="ECO:0000256" key="1">
    <source>
        <dbReference type="SAM" id="MobiDB-lite"/>
    </source>
</evidence>
<organism evidence="4 5">
    <name type="scientific">Arenivirga flava</name>
    <dbReference type="NCBI Taxonomy" id="1930060"/>
    <lineage>
        <taxon>Bacteria</taxon>
        <taxon>Bacillati</taxon>
        <taxon>Actinomycetota</taxon>
        <taxon>Actinomycetes</taxon>
        <taxon>Micrococcales</taxon>
        <taxon>Microbacteriaceae</taxon>
        <taxon>Arenivirga</taxon>
    </lineage>
</organism>
<keyword evidence="2" id="KW-0472">Membrane</keyword>
<keyword evidence="2" id="KW-1133">Transmembrane helix</keyword>
<dbReference type="SUPFAM" id="SSF81606">
    <property type="entry name" value="PP2C-like"/>
    <property type="match status" value="1"/>
</dbReference>
<name>A0AA37XBU0_9MICO</name>
<dbReference type="Gene3D" id="3.60.40.10">
    <property type="entry name" value="PPM-type phosphatase domain"/>
    <property type="match status" value="1"/>
</dbReference>
<keyword evidence="5" id="KW-1185">Reference proteome</keyword>
<dbReference type="PANTHER" id="PTHR47992">
    <property type="entry name" value="PROTEIN PHOSPHATASE"/>
    <property type="match status" value="1"/>
</dbReference>
<dbReference type="CDD" id="cd00143">
    <property type="entry name" value="PP2Cc"/>
    <property type="match status" value="1"/>
</dbReference>
<feature type="transmembrane region" description="Helical" evidence="2">
    <location>
        <begin position="316"/>
        <end position="339"/>
    </location>
</feature>
<feature type="region of interest" description="Disordered" evidence="1">
    <location>
        <begin position="407"/>
        <end position="437"/>
    </location>
</feature>
<dbReference type="AlphaFoldDB" id="A0AA37XBU0"/>
<dbReference type="RefSeq" id="WP_284232777.1">
    <property type="nucleotide sequence ID" value="NZ_BSUL01000001.1"/>
</dbReference>
<gene>
    <name evidence="4" type="ORF">GCM10025874_23090</name>
</gene>
<evidence type="ECO:0000259" key="3">
    <source>
        <dbReference type="PROSITE" id="PS51746"/>
    </source>
</evidence>
<dbReference type="SMART" id="SM00331">
    <property type="entry name" value="PP2C_SIG"/>
    <property type="match status" value="1"/>
</dbReference>
<evidence type="ECO:0000313" key="4">
    <source>
        <dbReference type="EMBL" id="GMA29056.1"/>
    </source>
</evidence>
<evidence type="ECO:0000313" key="5">
    <source>
        <dbReference type="Proteomes" id="UP001157160"/>
    </source>
</evidence>
<sequence>MTAIARSAAGSHVGKIRANNQDSGYSGRQLFVVADGMGGHAGGDVASAIAVQRIREIDVPHDSADRAVDALRDALVAANGTLSEVVREHPELTGMGTTVSAMLVADGRMAIAHIGDSRIYRLRDGDLIQQTVDHTFVQRLVDSGRITPEEAAVHPRRSVLMRVLGDIEPDPEIDTAIVDLVPGDRWLLCSDGLSGYVSEEKVSAILGTARSPREATDRLIKEALDQGAPDNVTVLVFEVAEEAPEEPLGRATVGSAAKPLTFDVAPTKRPVRLPTLLLHPIKSVQQQEDSHFEPESDEYLDELIEEDRLRARRRRIGWLVGVSVVVLAIVAAGLLGYRWTQSRYFVGTDGSNVIIYQGVQQGIGPISLSSEYVDTGIRLNDLDAYTQQQLEGTISAGSLPGARAIVERIDPESDTQAGPQPVPSELIEPTPSPEVTP</sequence>
<proteinExistence type="predicted"/>
<dbReference type="InterPro" id="IPR036457">
    <property type="entry name" value="PPM-type-like_dom_sf"/>
</dbReference>
<dbReference type="EMBL" id="BSUL01000001">
    <property type="protein sequence ID" value="GMA29056.1"/>
    <property type="molecule type" value="Genomic_DNA"/>
</dbReference>
<dbReference type="InterPro" id="IPR015655">
    <property type="entry name" value="PP2C"/>
</dbReference>
<dbReference type="InterPro" id="IPR001932">
    <property type="entry name" value="PPM-type_phosphatase-like_dom"/>
</dbReference>
<protein>
    <submittedName>
        <fullName evidence="4">Serine/threonine protein phosphatase</fullName>
    </submittedName>
</protein>
<accession>A0AA37XBU0</accession>
<comment type="caution">
    <text evidence="4">The sequence shown here is derived from an EMBL/GenBank/DDBJ whole genome shotgun (WGS) entry which is preliminary data.</text>
</comment>